<comment type="caution">
    <text evidence="3">The sequence shown here is derived from an EMBL/GenBank/DDBJ whole genome shotgun (WGS) entry which is preliminary data.</text>
</comment>
<proteinExistence type="predicted"/>
<dbReference type="Proteomes" id="UP001601197">
    <property type="component" value="Unassembled WGS sequence"/>
</dbReference>
<accession>A0ABW6KUL6</accession>
<dbReference type="RefSeq" id="WP_388348576.1">
    <property type="nucleotide sequence ID" value="NZ_JBIAFJ010000016.1"/>
</dbReference>
<feature type="transmembrane region" description="Helical" evidence="2">
    <location>
        <begin position="32"/>
        <end position="55"/>
    </location>
</feature>
<sequence length="72" mass="6932">MGALLVPTAGAVEGHAEDPGPAPAAVEDPAPAAGPGAAHAVTGLVLAGAAAAAVAHRSRRADDRGRDHDVRP</sequence>
<feature type="compositionally biased region" description="Low complexity" evidence="1">
    <location>
        <begin position="23"/>
        <end position="36"/>
    </location>
</feature>
<protein>
    <submittedName>
        <fullName evidence="3">Uncharacterized protein</fullName>
    </submittedName>
</protein>
<name>A0ABW6KUL6_9ACTN</name>
<keyword evidence="2" id="KW-0472">Membrane</keyword>
<keyword evidence="2" id="KW-0812">Transmembrane</keyword>
<evidence type="ECO:0000313" key="3">
    <source>
        <dbReference type="EMBL" id="MFE9171592.1"/>
    </source>
</evidence>
<dbReference type="EMBL" id="JBIAFJ010000016">
    <property type="protein sequence ID" value="MFE9171592.1"/>
    <property type="molecule type" value="Genomic_DNA"/>
</dbReference>
<feature type="region of interest" description="Disordered" evidence="1">
    <location>
        <begin position="1"/>
        <end position="36"/>
    </location>
</feature>
<evidence type="ECO:0000256" key="1">
    <source>
        <dbReference type="SAM" id="MobiDB-lite"/>
    </source>
</evidence>
<organism evidence="3 4">
    <name type="scientific">Streptomyces kebangsaanensis</name>
    <dbReference type="NCBI Taxonomy" id="864058"/>
    <lineage>
        <taxon>Bacteria</taxon>
        <taxon>Bacillati</taxon>
        <taxon>Actinomycetota</taxon>
        <taxon>Actinomycetes</taxon>
        <taxon>Kitasatosporales</taxon>
        <taxon>Streptomycetaceae</taxon>
        <taxon>Streptomyces</taxon>
    </lineage>
</organism>
<evidence type="ECO:0000256" key="2">
    <source>
        <dbReference type="SAM" id="Phobius"/>
    </source>
</evidence>
<keyword evidence="4" id="KW-1185">Reference proteome</keyword>
<evidence type="ECO:0000313" key="4">
    <source>
        <dbReference type="Proteomes" id="UP001601197"/>
    </source>
</evidence>
<keyword evidence="2" id="KW-1133">Transmembrane helix</keyword>
<reference evidence="3 4" key="1">
    <citation type="submission" date="2024-10" db="EMBL/GenBank/DDBJ databases">
        <title>The Natural Products Discovery Center: Release of the First 8490 Sequenced Strains for Exploring Actinobacteria Biosynthetic Diversity.</title>
        <authorList>
            <person name="Kalkreuter E."/>
            <person name="Kautsar S.A."/>
            <person name="Yang D."/>
            <person name="Bader C.D."/>
            <person name="Teijaro C.N."/>
            <person name="Fluegel L."/>
            <person name="Davis C.M."/>
            <person name="Simpson J.R."/>
            <person name="Lauterbach L."/>
            <person name="Steele A.D."/>
            <person name="Gui C."/>
            <person name="Meng S."/>
            <person name="Li G."/>
            <person name="Viehrig K."/>
            <person name="Ye F."/>
            <person name="Su P."/>
            <person name="Kiefer A.F."/>
            <person name="Nichols A."/>
            <person name="Cepeda A.J."/>
            <person name="Yan W."/>
            <person name="Fan B."/>
            <person name="Jiang Y."/>
            <person name="Adhikari A."/>
            <person name="Zheng C.-J."/>
            <person name="Schuster L."/>
            <person name="Cowan T.M."/>
            <person name="Smanski M.J."/>
            <person name="Chevrette M.G."/>
            <person name="De Carvalho L.P.S."/>
            <person name="Shen B."/>
        </authorList>
    </citation>
    <scope>NUCLEOTIDE SEQUENCE [LARGE SCALE GENOMIC DNA]</scope>
    <source>
        <strain evidence="3 4">NPDC007147</strain>
    </source>
</reference>
<gene>
    <name evidence="3" type="ORF">ACFYNZ_19050</name>
</gene>